<dbReference type="EMBL" id="PIPV01000013">
    <property type="protein sequence ID" value="RUO51124.1"/>
    <property type="molecule type" value="Genomic_DNA"/>
</dbReference>
<accession>A0A432XR12</accession>
<evidence type="ECO:0000256" key="5">
    <source>
        <dbReference type="ARBA" id="ARBA00022597"/>
    </source>
</evidence>
<evidence type="ECO:0000259" key="12">
    <source>
        <dbReference type="PROSITE" id="PS51012"/>
    </source>
</evidence>
<dbReference type="GO" id="GO:0015920">
    <property type="term" value="P:lipopolysaccharide transport"/>
    <property type="evidence" value="ECO:0007669"/>
    <property type="project" value="TreeGrafter"/>
</dbReference>
<dbReference type="PROSITE" id="PS51012">
    <property type="entry name" value="ABC_TM2"/>
    <property type="match status" value="1"/>
</dbReference>
<evidence type="ECO:0000256" key="11">
    <source>
        <dbReference type="RuleBase" id="RU361157"/>
    </source>
</evidence>
<keyword evidence="4 11" id="KW-1003">Cell membrane</keyword>
<keyword evidence="5" id="KW-0762">Sugar transport</keyword>
<feature type="transmembrane region" description="Helical" evidence="11">
    <location>
        <begin position="189"/>
        <end position="208"/>
    </location>
</feature>
<keyword evidence="14" id="KW-1185">Reference proteome</keyword>
<feature type="domain" description="ABC transmembrane type-2" evidence="12">
    <location>
        <begin position="38"/>
        <end position="261"/>
    </location>
</feature>
<dbReference type="GO" id="GO:0015774">
    <property type="term" value="P:polysaccharide transport"/>
    <property type="evidence" value="ECO:0007669"/>
    <property type="project" value="UniProtKB-KW"/>
</dbReference>
<keyword evidence="9" id="KW-0625">Polysaccharide transport</keyword>
<dbReference type="InterPro" id="IPR000412">
    <property type="entry name" value="ABC_2_transport"/>
</dbReference>
<protein>
    <recommendedName>
        <fullName evidence="11">Transport permease protein</fullName>
    </recommendedName>
</protein>
<feature type="transmembrane region" description="Helical" evidence="11">
    <location>
        <begin position="157"/>
        <end position="177"/>
    </location>
</feature>
<keyword evidence="3 11" id="KW-0813">Transport</keyword>
<comment type="caution">
    <text evidence="13">The sequence shown here is derived from an EMBL/GenBank/DDBJ whole genome shotgun (WGS) entry which is preliminary data.</text>
</comment>
<evidence type="ECO:0000256" key="9">
    <source>
        <dbReference type="ARBA" id="ARBA00023047"/>
    </source>
</evidence>
<keyword evidence="7" id="KW-0972">Capsule biogenesis/degradation</keyword>
<evidence type="ECO:0000256" key="2">
    <source>
        <dbReference type="ARBA" id="ARBA00007783"/>
    </source>
</evidence>
<evidence type="ECO:0000256" key="4">
    <source>
        <dbReference type="ARBA" id="ARBA00022475"/>
    </source>
</evidence>
<dbReference type="RefSeq" id="WP_110576024.1">
    <property type="nucleotide sequence ID" value="NZ_PIPV01000013.1"/>
</dbReference>
<dbReference type="GO" id="GO:0043190">
    <property type="term" value="C:ATP-binding cassette (ABC) transporter complex"/>
    <property type="evidence" value="ECO:0007669"/>
    <property type="project" value="InterPro"/>
</dbReference>
<comment type="subcellular location">
    <subcellularLocation>
        <location evidence="11">Cell inner membrane</location>
        <topology evidence="11">Multi-pass membrane protein</topology>
    </subcellularLocation>
    <subcellularLocation>
        <location evidence="1">Cell membrane</location>
        <topology evidence="1">Multi-pass membrane protein</topology>
    </subcellularLocation>
</comment>
<sequence length="268" mass="30420">MKDVNPATAVRSPYKVAWHVWTALFMREFVSRMTTDRFAPVWLFLQPILHVVILVAVRDFIGKGRLIPGAEFIPWLVIGITTFIMFRTLWIQGMNAIQANKALFAYRQVHPADTVLVRCAMEAKLQAFVLMIMVFMFTGLGFDMLPDAPLEAVEVLLAMSLLGLGMGLTTSVMVTFFPESSKIVNLISFPLYLLSGVMIPIQFMPHGIQEYLLYNPLLHAVELIRAEFFSSYHAVQGVSLWYVYQWAICTVLLGLALHVKFKVRMVAR</sequence>
<reference evidence="14" key="1">
    <citation type="journal article" date="2018" name="Front. Microbiol.">
        <title>Genome-Based Analysis Reveals the Taxonomy and Diversity of the Family Idiomarinaceae.</title>
        <authorList>
            <person name="Liu Y."/>
            <person name="Lai Q."/>
            <person name="Shao Z."/>
        </authorList>
    </citation>
    <scope>NUCLEOTIDE SEQUENCE [LARGE SCALE GENOMIC DNA]</scope>
    <source>
        <strain evidence="14">F23</strain>
    </source>
</reference>
<proteinExistence type="inferred from homology"/>
<dbReference type="Pfam" id="PF01061">
    <property type="entry name" value="ABC2_membrane"/>
    <property type="match status" value="1"/>
</dbReference>
<feature type="transmembrane region" description="Helical" evidence="11">
    <location>
        <begin position="241"/>
        <end position="259"/>
    </location>
</feature>
<evidence type="ECO:0000256" key="1">
    <source>
        <dbReference type="ARBA" id="ARBA00004651"/>
    </source>
</evidence>
<dbReference type="Proteomes" id="UP000287330">
    <property type="component" value="Unassembled WGS sequence"/>
</dbReference>
<dbReference type="InterPro" id="IPR013525">
    <property type="entry name" value="ABC2_TM"/>
</dbReference>
<evidence type="ECO:0000256" key="6">
    <source>
        <dbReference type="ARBA" id="ARBA00022692"/>
    </source>
</evidence>
<evidence type="ECO:0000313" key="14">
    <source>
        <dbReference type="Proteomes" id="UP000287330"/>
    </source>
</evidence>
<feature type="transmembrane region" description="Helical" evidence="11">
    <location>
        <begin position="127"/>
        <end position="145"/>
    </location>
</feature>
<feature type="transmembrane region" description="Helical" evidence="11">
    <location>
        <begin position="41"/>
        <end position="61"/>
    </location>
</feature>
<dbReference type="InterPro" id="IPR047817">
    <property type="entry name" value="ABC2_TM_bact-type"/>
</dbReference>
<evidence type="ECO:0000256" key="10">
    <source>
        <dbReference type="ARBA" id="ARBA00023136"/>
    </source>
</evidence>
<dbReference type="OrthoDB" id="9814458at2"/>
<dbReference type="GO" id="GO:0140359">
    <property type="term" value="F:ABC-type transporter activity"/>
    <property type="evidence" value="ECO:0007669"/>
    <property type="project" value="InterPro"/>
</dbReference>
<keyword evidence="6 11" id="KW-0812">Transmembrane</keyword>
<dbReference type="PANTHER" id="PTHR30413">
    <property type="entry name" value="INNER MEMBRANE TRANSPORT PERMEASE"/>
    <property type="match status" value="1"/>
</dbReference>
<feature type="transmembrane region" description="Helical" evidence="11">
    <location>
        <begin position="73"/>
        <end position="91"/>
    </location>
</feature>
<dbReference type="PRINTS" id="PR00164">
    <property type="entry name" value="ABC2TRNSPORT"/>
</dbReference>
<name>A0A432XR12_9GAMM</name>
<keyword evidence="8 11" id="KW-1133">Transmembrane helix</keyword>
<organism evidence="13 14">
    <name type="scientific">Idiomarina fontislapidosi</name>
    <dbReference type="NCBI Taxonomy" id="263723"/>
    <lineage>
        <taxon>Bacteria</taxon>
        <taxon>Pseudomonadati</taxon>
        <taxon>Pseudomonadota</taxon>
        <taxon>Gammaproteobacteria</taxon>
        <taxon>Alteromonadales</taxon>
        <taxon>Idiomarinaceae</taxon>
        <taxon>Idiomarina</taxon>
    </lineage>
</organism>
<dbReference type="PANTHER" id="PTHR30413:SF10">
    <property type="entry name" value="CAPSULE POLYSACCHARIDE EXPORT INNER-MEMBRANE PROTEIN CTRC"/>
    <property type="match status" value="1"/>
</dbReference>
<evidence type="ECO:0000313" key="13">
    <source>
        <dbReference type="EMBL" id="RUO51124.1"/>
    </source>
</evidence>
<evidence type="ECO:0000256" key="3">
    <source>
        <dbReference type="ARBA" id="ARBA00022448"/>
    </source>
</evidence>
<keyword evidence="10 11" id="KW-0472">Membrane</keyword>
<evidence type="ECO:0000256" key="7">
    <source>
        <dbReference type="ARBA" id="ARBA00022903"/>
    </source>
</evidence>
<dbReference type="AlphaFoldDB" id="A0A432XR12"/>
<evidence type="ECO:0000256" key="8">
    <source>
        <dbReference type="ARBA" id="ARBA00022989"/>
    </source>
</evidence>
<gene>
    <name evidence="13" type="ORF">CWE25_12000</name>
</gene>
<comment type="similarity">
    <text evidence="2 11">Belongs to the ABC-2 integral membrane protein family.</text>
</comment>